<dbReference type="Pfam" id="PF00990">
    <property type="entry name" value="GGDEF"/>
    <property type="match status" value="1"/>
</dbReference>
<dbReference type="SUPFAM" id="SSF55073">
    <property type="entry name" value="Nucleotide cyclase"/>
    <property type="match status" value="1"/>
</dbReference>
<dbReference type="InterPro" id="IPR029787">
    <property type="entry name" value="Nucleotide_cyclase"/>
</dbReference>
<gene>
    <name evidence="2" type="ORF">PXC00_01925</name>
</gene>
<evidence type="ECO:0000313" key="3">
    <source>
        <dbReference type="Proteomes" id="UP001300604"/>
    </source>
</evidence>
<dbReference type="AlphaFoldDB" id="A0AA97DBC5"/>
<organism evidence="2 3">
    <name type="scientific">Caproicibacterium argilliputei</name>
    <dbReference type="NCBI Taxonomy" id="3030016"/>
    <lineage>
        <taxon>Bacteria</taxon>
        <taxon>Bacillati</taxon>
        <taxon>Bacillota</taxon>
        <taxon>Clostridia</taxon>
        <taxon>Eubacteriales</taxon>
        <taxon>Oscillospiraceae</taxon>
        <taxon>Caproicibacterium</taxon>
    </lineage>
</organism>
<protein>
    <submittedName>
        <fullName evidence="2">GGDEF domain-containing protein</fullName>
        <ecNumber evidence="2">2.7.7.65</ecNumber>
    </submittedName>
</protein>
<accession>A0AA97DBC5</accession>
<dbReference type="KEGG" id="carl:PXC00_01925"/>
<sequence length="307" mass="35195">MMNKHFHLSVKNMRVMLSCLQNLFDLVRLVDPVSTSLLILDDDRHFHREPYTCFRIWDKPYRCSNCISMDACLHNTEKMKYEFVGKDVLCMTSRPIYLDMETQSVKVALELVCCVSDASFLHKPDGGKSMAELLDETSRQLYRDELTGAYNRRYFNEFRFLHKGQNRLSSQLALLLLDVHKFKAINDTLGHLFGDRVLQQVADTLQSKIRREDSLIRLGGDEFVIILTGCAEAEVLPKIVELQAAVSRIAFPESDGLQVTIDCGYAYTVHFQASQSFLASMVETADKWMYKNKKEAIQYITPPPASI</sequence>
<dbReference type="PANTHER" id="PTHR45138">
    <property type="entry name" value="REGULATORY COMPONENTS OF SENSORY TRANSDUCTION SYSTEM"/>
    <property type="match status" value="1"/>
</dbReference>
<dbReference type="NCBIfam" id="TIGR00254">
    <property type="entry name" value="GGDEF"/>
    <property type="match status" value="1"/>
</dbReference>
<dbReference type="GO" id="GO:0052621">
    <property type="term" value="F:diguanylate cyclase activity"/>
    <property type="evidence" value="ECO:0007669"/>
    <property type="project" value="UniProtKB-EC"/>
</dbReference>
<keyword evidence="3" id="KW-1185">Reference proteome</keyword>
<dbReference type="RefSeq" id="WP_316935047.1">
    <property type="nucleotide sequence ID" value="NZ_CP135996.1"/>
</dbReference>
<dbReference type="EC" id="2.7.7.65" evidence="2"/>
<dbReference type="Gene3D" id="3.30.70.270">
    <property type="match status" value="1"/>
</dbReference>
<dbReference type="PROSITE" id="PS50887">
    <property type="entry name" value="GGDEF"/>
    <property type="match status" value="1"/>
</dbReference>
<feature type="domain" description="GGDEF" evidence="1">
    <location>
        <begin position="170"/>
        <end position="302"/>
    </location>
</feature>
<evidence type="ECO:0000313" key="2">
    <source>
        <dbReference type="EMBL" id="WOC32654.1"/>
    </source>
</evidence>
<dbReference type="SMART" id="SM00267">
    <property type="entry name" value="GGDEF"/>
    <property type="match status" value="1"/>
</dbReference>
<reference evidence="3" key="2">
    <citation type="submission" date="2024-06" db="EMBL/GenBank/DDBJ databases">
        <title>Caproicibacterium argilliputei sp. nov, a novel caproic acid producing anaerobic bacterium isolated from pit mud.</title>
        <authorList>
            <person name="Zeng C."/>
        </authorList>
    </citation>
    <scope>NUCLEOTIDE SEQUENCE [LARGE SCALE GENOMIC DNA]</scope>
    <source>
        <strain evidence="3">ZCY20-5</strain>
    </source>
</reference>
<keyword evidence="2" id="KW-0548">Nucleotidyltransferase</keyword>
<dbReference type="InterPro" id="IPR043128">
    <property type="entry name" value="Rev_trsase/Diguanyl_cyclase"/>
</dbReference>
<dbReference type="CDD" id="cd01949">
    <property type="entry name" value="GGDEF"/>
    <property type="match status" value="1"/>
</dbReference>
<reference evidence="3" key="3">
    <citation type="submission" date="2024-06" db="EMBL/GenBank/DDBJ databases">
        <authorList>
            <person name="Zeng C."/>
        </authorList>
    </citation>
    <scope>NUCLEOTIDE SEQUENCE [LARGE SCALE GENOMIC DNA]</scope>
    <source>
        <strain evidence="3">ZCY20-5</strain>
    </source>
</reference>
<reference evidence="2 3" key="1">
    <citation type="submission" date="2024-06" db="EMBL/GenBank/DDBJ databases">
        <title>Caproicibacterium argilliputei sp. nov, a novel caproic acid producing anaerobic bacterium isolated from pit mud.</title>
        <authorList>
            <person name="Xia S."/>
        </authorList>
    </citation>
    <scope>NUCLEOTIDE SEQUENCE [LARGE SCALE GENOMIC DNA]</scope>
    <source>
        <strain evidence="2 3">ZCY20-5</strain>
    </source>
</reference>
<evidence type="ECO:0000259" key="1">
    <source>
        <dbReference type="PROSITE" id="PS50887"/>
    </source>
</evidence>
<dbReference type="PANTHER" id="PTHR45138:SF9">
    <property type="entry name" value="DIGUANYLATE CYCLASE DGCM-RELATED"/>
    <property type="match status" value="1"/>
</dbReference>
<dbReference type="InterPro" id="IPR050469">
    <property type="entry name" value="Diguanylate_Cyclase"/>
</dbReference>
<dbReference type="Proteomes" id="UP001300604">
    <property type="component" value="Chromosome"/>
</dbReference>
<dbReference type="EMBL" id="CP135996">
    <property type="protein sequence ID" value="WOC32654.1"/>
    <property type="molecule type" value="Genomic_DNA"/>
</dbReference>
<dbReference type="InterPro" id="IPR000160">
    <property type="entry name" value="GGDEF_dom"/>
</dbReference>
<keyword evidence="2" id="KW-0808">Transferase</keyword>
<proteinExistence type="predicted"/>
<name>A0AA97DBC5_9FIRM</name>